<dbReference type="EMBL" id="CP002159">
    <property type="protein sequence ID" value="ADL55442.1"/>
    <property type="molecule type" value="Genomic_DNA"/>
</dbReference>
<dbReference type="OrthoDB" id="9800258at2"/>
<proteinExistence type="predicted"/>
<dbReference type="InterPro" id="IPR014056">
    <property type="entry name" value="TypeIITA-like_toxin_pred"/>
</dbReference>
<dbReference type="NCBIfam" id="TIGR02683">
    <property type="entry name" value="upstrm_HI1419"/>
    <property type="match status" value="1"/>
</dbReference>
<dbReference type="RefSeq" id="WP_013293381.1">
    <property type="nucleotide sequence ID" value="NC_014394.1"/>
</dbReference>
<name>D9SFZ5_GALCS</name>
<sequence>MIEIFRYKTEDGKEPLTEWLQSLRDKQAQAKFRMRLKRLELGNFGDCDPVGEGVQELREHLGAGYRVYFGRHGQTVVILLCGGSKKTQPADIKTAKLYWEDWKRRQE</sequence>
<evidence type="ECO:0000313" key="1">
    <source>
        <dbReference type="EMBL" id="ADL55442.1"/>
    </source>
</evidence>
<organism evidence="1 2">
    <name type="scientific">Gallionella capsiferriformans (strain ES-2)</name>
    <name type="common">Gallionella ferruginea capsiferriformans (strain ES-2)</name>
    <dbReference type="NCBI Taxonomy" id="395494"/>
    <lineage>
        <taxon>Bacteria</taxon>
        <taxon>Pseudomonadati</taxon>
        <taxon>Pseudomonadota</taxon>
        <taxon>Betaproteobacteria</taxon>
        <taxon>Nitrosomonadales</taxon>
        <taxon>Gallionellaceae</taxon>
        <taxon>Gallionella</taxon>
    </lineage>
</organism>
<gene>
    <name evidence="1" type="ordered locus">Galf_1418</name>
</gene>
<protein>
    <submittedName>
        <fullName evidence="1">Addiction module killer protein</fullName>
    </submittedName>
</protein>
<dbReference type="KEGG" id="gca:Galf_1418"/>
<evidence type="ECO:0000313" key="2">
    <source>
        <dbReference type="Proteomes" id="UP000001235"/>
    </source>
</evidence>
<dbReference type="Pfam" id="PF05973">
    <property type="entry name" value="Gp49"/>
    <property type="match status" value="1"/>
</dbReference>
<dbReference type="eggNOG" id="COG3657">
    <property type="taxonomic scope" value="Bacteria"/>
</dbReference>
<dbReference type="Proteomes" id="UP000001235">
    <property type="component" value="Chromosome"/>
</dbReference>
<accession>D9SFZ5</accession>
<dbReference type="PIRSF" id="PIRSF028744">
    <property type="entry name" value="Addict_mod_HI1419"/>
    <property type="match status" value="1"/>
</dbReference>
<dbReference type="STRING" id="395494.Galf_1418"/>
<dbReference type="PANTHER" id="PTHR41791:SF1">
    <property type="entry name" value="SSL7039 PROTEIN"/>
    <property type="match status" value="1"/>
</dbReference>
<dbReference type="InterPro" id="IPR009241">
    <property type="entry name" value="HigB-like"/>
</dbReference>
<dbReference type="AlphaFoldDB" id="D9SFZ5"/>
<reference evidence="1 2" key="1">
    <citation type="submission" date="2010-08" db="EMBL/GenBank/DDBJ databases">
        <title>Complete sequence of Gallionella capsiferriformans ES-2.</title>
        <authorList>
            <consortium name="US DOE Joint Genome Institute"/>
            <person name="Lucas S."/>
            <person name="Copeland A."/>
            <person name="Lapidus A."/>
            <person name="Cheng J.-F."/>
            <person name="Bruce D."/>
            <person name="Goodwin L."/>
            <person name="Pitluck S."/>
            <person name="Chertkov O."/>
            <person name="Davenport K.W."/>
            <person name="Detter J.C."/>
            <person name="Han C."/>
            <person name="Tapia R."/>
            <person name="Land M."/>
            <person name="Hauser L."/>
            <person name="Chang Y.-J."/>
            <person name="Jeffries C."/>
            <person name="Kyrpides N."/>
            <person name="Ivanova N."/>
            <person name="Mikhailova N."/>
            <person name="Shelobolina E.S."/>
            <person name="Picardal F."/>
            <person name="Roden E."/>
            <person name="Emerson D."/>
            <person name="Woyke T."/>
        </authorList>
    </citation>
    <scope>NUCLEOTIDE SEQUENCE [LARGE SCALE GENOMIC DNA]</scope>
    <source>
        <strain evidence="1 2">ES-2</strain>
    </source>
</reference>
<dbReference type="HOGENOM" id="CLU_152445_1_0_4"/>
<keyword evidence="2" id="KW-1185">Reference proteome</keyword>
<dbReference type="PANTHER" id="PTHR41791">
    <property type="entry name" value="SSL7039 PROTEIN"/>
    <property type="match status" value="1"/>
</dbReference>